<evidence type="ECO:0000313" key="3">
    <source>
        <dbReference type="Proteomes" id="UP001218218"/>
    </source>
</evidence>
<evidence type="ECO:0008006" key="4">
    <source>
        <dbReference type="Google" id="ProtNLM"/>
    </source>
</evidence>
<dbReference type="AlphaFoldDB" id="A0AAD7EYM0"/>
<evidence type="ECO:0000313" key="2">
    <source>
        <dbReference type="EMBL" id="KAJ7356449.1"/>
    </source>
</evidence>
<reference evidence="2" key="1">
    <citation type="submission" date="2023-03" db="EMBL/GenBank/DDBJ databases">
        <title>Massive genome expansion in bonnet fungi (Mycena s.s.) driven by repeated elements and novel gene families across ecological guilds.</title>
        <authorList>
            <consortium name="Lawrence Berkeley National Laboratory"/>
            <person name="Harder C.B."/>
            <person name="Miyauchi S."/>
            <person name="Viragh M."/>
            <person name="Kuo A."/>
            <person name="Thoen E."/>
            <person name="Andreopoulos B."/>
            <person name="Lu D."/>
            <person name="Skrede I."/>
            <person name="Drula E."/>
            <person name="Henrissat B."/>
            <person name="Morin E."/>
            <person name="Kohler A."/>
            <person name="Barry K."/>
            <person name="LaButti K."/>
            <person name="Morin E."/>
            <person name="Salamov A."/>
            <person name="Lipzen A."/>
            <person name="Mereny Z."/>
            <person name="Hegedus B."/>
            <person name="Baldrian P."/>
            <person name="Stursova M."/>
            <person name="Weitz H."/>
            <person name="Taylor A."/>
            <person name="Grigoriev I.V."/>
            <person name="Nagy L.G."/>
            <person name="Martin F."/>
            <person name="Kauserud H."/>
        </authorList>
    </citation>
    <scope>NUCLEOTIDE SEQUENCE</scope>
    <source>
        <strain evidence="2">CBHHK002</strain>
    </source>
</reference>
<dbReference type="EMBL" id="JARIHO010000010">
    <property type="protein sequence ID" value="KAJ7354582.1"/>
    <property type="molecule type" value="Genomic_DNA"/>
</dbReference>
<accession>A0AAD7EYM0</accession>
<dbReference type="Proteomes" id="UP001218218">
    <property type="component" value="Unassembled WGS sequence"/>
</dbReference>
<sequence length="158" mass="17370">MPPKPAEDTTPKAHWIEAETTALIDGLIAKKSTHQSGNGWKPSVWAGVIALVAAANPDASPKKDQTKCISKINYACSPSTPPALKEKFEAYLFVKKYSGIGWDDEDHHATATEEVIKTFLEAHGTKQPRQEAQIKEGFQSIHHLNLDHDSKSRNDGTQ</sequence>
<dbReference type="EMBL" id="JARIHO010000008">
    <property type="protein sequence ID" value="KAJ7356449.1"/>
    <property type="molecule type" value="Genomic_DNA"/>
</dbReference>
<comment type="caution">
    <text evidence="2">The sequence shown here is derived from an EMBL/GenBank/DDBJ whole genome shotgun (WGS) entry which is preliminary data.</text>
</comment>
<protein>
    <recommendedName>
        <fullName evidence="4">Myb/SANT-like domain-containing protein</fullName>
    </recommendedName>
</protein>
<evidence type="ECO:0000313" key="1">
    <source>
        <dbReference type="EMBL" id="KAJ7354582.1"/>
    </source>
</evidence>
<organism evidence="2 3">
    <name type="scientific">Mycena albidolilacea</name>
    <dbReference type="NCBI Taxonomy" id="1033008"/>
    <lineage>
        <taxon>Eukaryota</taxon>
        <taxon>Fungi</taxon>
        <taxon>Dikarya</taxon>
        <taxon>Basidiomycota</taxon>
        <taxon>Agaricomycotina</taxon>
        <taxon>Agaricomycetes</taxon>
        <taxon>Agaricomycetidae</taxon>
        <taxon>Agaricales</taxon>
        <taxon>Marasmiineae</taxon>
        <taxon>Mycenaceae</taxon>
        <taxon>Mycena</taxon>
    </lineage>
</organism>
<proteinExistence type="predicted"/>
<gene>
    <name evidence="2" type="ORF">DFH08DRAFT_802496</name>
    <name evidence="1" type="ORF">DFH08DRAFT_804470</name>
</gene>
<name>A0AAD7EYM0_9AGAR</name>
<keyword evidence="3" id="KW-1185">Reference proteome</keyword>